<dbReference type="InterPro" id="IPR005750">
    <property type="entry name" value="UDP_GlcNAc_COvinyl_MurA"/>
</dbReference>
<gene>
    <name evidence="13 15" type="primary">murA</name>
    <name evidence="15" type="ORF">GOSPT_059_00130</name>
</gene>
<comment type="caution">
    <text evidence="13">Lacks conserved residue(s) required for the propagation of feature annotation.</text>
</comment>
<dbReference type="Gene3D" id="3.65.10.10">
    <property type="entry name" value="Enolpyruvate transferase domain"/>
    <property type="match status" value="2"/>
</dbReference>
<dbReference type="InterPro" id="IPR013792">
    <property type="entry name" value="RNA3'P_cycl/enolpyr_Trfase_a/b"/>
</dbReference>
<evidence type="ECO:0000256" key="6">
    <source>
        <dbReference type="ARBA" id="ARBA00022960"/>
    </source>
</evidence>
<evidence type="ECO:0000256" key="11">
    <source>
        <dbReference type="ARBA" id="ARBA00038367"/>
    </source>
</evidence>
<dbReference type="NCBIfam" id="TIGR01072">
    <property type="entry name" value="murA"/>
    <property type="match status" value="1"/>
</dbReference>
<dbReference type="GO" id="GO:0051301">
    <property type="term" value="P:cell division"/>
    <property type="evidence" value="ECO:0007669"/>
    <property type="project" value="UniProtKB-KW"/>
</dbReference>
<evidence type="ECO:0000256" key="2">
    <source>
        <dbReference type="ARBA" id="ARBA00004752"/>
    </source>
</evidence>
<feature type="binding site" evidence="13">
    <location>
        <begin position="38"/>
        <end position="39"/>
    </location>
    <ligand>
        <name>phosphoenolpyruvate</name>
        <dbReference type="ChEBI" id="CHEBI:58702"/>
    </ligand>
</feature>
<comment type="similarity">
    <text evidence="11 13">Belongs to the EPSP synthase family. MurA subfamily.</text>
</comment>
<feature type="domain" description="Enolpyruvate transferase" evidence="14">
    <location>
        <begin position="23"/>
        <end position="421"/>
    </location>
</feature>
<dbReference type="InterPro" id="IPR050068">
    <property type="entry name" value="MurA_subfamily"/>
</dbReference>
<feature type="active site" description="Proton donor" evidence="13">
    <location>
        <position position="132"/>
    </location>
</feature>
<name>H5U093_9ACTN</name>
<evidence type="ECO:0000256" key="8">
    <source>
        <dbReference type="ARBA" id="ARBA00023306"/>
    </source>
</evidence>
<evidence type="ECO:0000313" key="16">
    <source>
        <dbReference type="Proteomes" id="UP000005845"/>
    </source>
</evidence>
<dbReference type="PANTHER" id="PTHR43783">
    <property type="entry name" value="UDP-N-ACETYLGLUCOSAMINE 1-CARBOXYVINYLTRANSFERASE"/>
    <property type="match status" value="1"/>
</dbReference>
<dbReference type="Pfam" id="PF00275">
    <property type="entry name" value="EPSP_synthase"/>
    <property type="match status" value="1"/>
</dbReference>
<sequence length="433" mass="45850">MLCVEHWREADKVSHVSDRFLVSGGARLHGEVSVGGAKNSVLKLMAASLLAEGTTTLTNSPEIADVPLMADVLRGLGAVVEIDGETVTIEAPAEPKYHADFDAVKQFRASVCVLGPLMARCRRAVVALPGGDAIGSRPLDMHQAGLRALGAHSSIEHGCVVAEADALVGAPIALEFPSVGATENILMAAVLAEGETVIDNAAREPEIVDLCVMLQQMGARIEGAGTSTLTVTGVERLHPTTHRVVGDRIVGATWGIAAVMTRGDVTVNGVNPHHLQLVLNKLVDTGARVETHPNGFRVSHDRRPTAVNVSTLPFPGFPTDLQPMAIGWASIAEGMSVITENVFEARFRFVEEMVRLGADARTDGHHAVIRGIERLSSAPVWCSDIRAGAGLVLAGLVADGVTEVHDVEHIDRGYPHFVENLRSLGGEIERVTG</sequence>
<feature type="binding site" evidence="13">
    <location>
        <position position="320"/>
    </location>
    <ligand>
        <name>UDP-N-acetyl-alpha-D-glucosamine</name>
        <dbReference type="ChEBI" id="CHEBI:57705"/>
    </ligand>
</feature>
<dbReference type="NCBIfam" id="NF006873">
    <property type="entry name" value="PRK09369.1"/>
    <property type="match status" value="1"/>
</dbReference>
<evidence type="ECO:0000256" key="5">
    <source>
        <dbReference type="ARBA" id="ARBA00022679"/>
    </source>
</evidence>
<dbReference type="HAMAP" id="MF_00111">
    <property type="entry name" value="MurA"/>
    <property type="match status" value="1"/>
</dbReference>
<comment type="pathway">
    <text evidence="2 13">Cell wall biogenesis; peptidoglycan biosynthesis.</text>
</comment>
<comment type="subcellular location">
    <subcellularLocation>
        <location evidence="1 13">Cytoplasm</location>
    </subcellularLocation>
</comment>
<reference evidence="15 16" key="1">
    <citation type="submission" date="2012-02" db="EMBL/GenBank/DDBJ databases">
        <title>Whole genome shotgun sequence of Gordonia sputi NBRC 100414.</title>
        <authorList>
            <person name="Yoshida I."/>
            <person name="Hosoyama A."/>
            <person name="Tsuchikane K."/>
            <person name="Katsumata H."/>
            <person name="Yamazaki S."/>
            <person name="Fujita N."/>
        </authorList>
    </citation>
    <scope>NUCLEOTIDE SEQUENCE [LARGE SCALE GENOMIC DNA]</scope>
    <source>
        <strain evidence="15 16">NBRC 100414</strain>
    </source>
</reference>
<dbReference type="AlphaFoldDB" id="H5U093"/>
<dbReference type="Proteomes" id="UP000005845">
    <property type="component" value="Unassembled WGS sequence"/>
</dbReference>
<dbReference type="InterPro" id="IPR036968">
    <property type="entry name" value="Enolpyruvate_Tfrase_sf"/>
</dbReference>
<dbReference type="GO" id="GO:0019277">
    <property type="term" value="P:UDP-N-acetylgalactosamine biosynthetic process"/>
    <property type="evidence" value="ECO:0007669"/>
    <property type="project" value="InterPro"/>
</dbReference>
<feature type="binding site" evidence="13">
    <location>
        <position position="108"/>
    </location>
    <ligand>
        <name>UDP-N-acetyl-alpha-D-glucosamine</name>
        <dbReference type="ChEBI" id="CHEBI:57705"/>
    </ligand>
</feature>
<keyword evidence="9 13" id="KW-0961">Cell wall biogenesis/degradation</keyword>
<evidence type="ECO:0000256" key="7">
    <source>
        <dbReference type="ARBA" id="ARBA00022984"/>
    </source>
</evidence>
<keyword evidence="6 13" id="KW-0133">Cell shape</keyword>
<dbReference type="GO" id="GO:0008760">
    <property type="term" value="F:UDP-N-acetylglucosamine 1-carboxyvinyltransferase activity"/>
    <property type="evidence" value="ECO:0007669"/>
    <property type="project" value="UniProtKB-UniRule"/>
</dbReference>
<evidence type="ECO:0000256" key="1">
    <source>
        <dbReference type="ARBA" id="ARBA00004496"/>
    </source>
</evidence>
<keyword evidence="8 13" id="KW-0131">Cell cycle</keyword>
<accession>H5U093</accession>
<comment type="catalytic activity">
    <reaction evidence="12 13">
        <text>phosphoenolpyruvate + UDP-N-acetyl-alpha-D-glucosamine = UDP-N-acetyl-3-O-(1-carboxyvinyl)-alpha-D-glucosamine + phosphate</text>
        <dbReference type="Rhea" id="RHEA:18681"/>
        <dbReference type="ChEBI" id="CHEBI:43474"/>
        <dbReference type="ChEBI" id="CHEBI:57705"/>
        <dbReference type="ChEBI" id="CHEBI:58702"/>
        <dbReference type="ChEBI" id="CHEBI:68483"/>
        <dbReference type="EC" id="2.5.1.7"/>
    </reaction>
</comment>
<dbReference type="CDD" id="cd01555">
    <property type="entry name" value="UdpNAET"/>
    <property type="match status" value="1"/>
</dbReference>
<keyword evidence="5 13" id="KW-0808">Transferase</keyword>
<dbReference type="GO" id="GO:0008360">
    <property type="term" value="P:regulation of cell shape"/>
    <property type="evidence" value="ECO:0007669"/>
    <property type="project" value="UniProtKB-KW"/>
</dbReference>
<dbReference type="UniPathway" id="UPA00219"/>
<evidence type="ECO:0000256" key="9">
    <source>
        <dbReference type="ARBA" id="ARBA00023316"/>
    </source>
</evidence>
<evidence type="ECO:0000256" key="4">
    <source>
        <dbReference type="ARBA" id="ARBA00022618"/>
    </source>
</evidence>
<evidence type="ECO:0000256" key="3">
    <source>
        <dbReference type="ARBA" id="ARBA00022490"/>
    </source>
</evidence>
<evidence type="ECO:0000256" key="13">
    <source>
        <dbReference type="HAMAP-Rule" id="MF_00111"/>
    </source>
</evidence>
<dbReference type="eggNOG" id="COG0766">
    <property type="taxonomic scope" value="Bacteria"/>
</dbReference>
<keyword evidence="16" id="KW-1185">Reference proteome</keyword>
<keyword evidence="4 13" id="KW-0132">Cell division</keyword>
<dbReference type="EMBL" id="BAFC01000059">
    <property type="protein sequence ID" value="GAB39151.1"/>
    <property type="molecule type" value="Genomic_DNA"/>
</dbReference>
<evidence type="ECO:0000259" key="14">
    <source>
        <dbReference type="Pfam" id="PF00275"/>
    </source>
</evidence>
<dbReference type="EC" id="2.5.1.7" evidence="13"/>
<dbReference type="InterPro" id="IPR001986">
    <property type="entry name" value="Enolpyruvate_Tfrase_dom"/>
</dbReference>
<keyword evidence="7 13" id="KW-0573">Peptidoglycan synthesis</keyword>
<evidence type="ECO:0000313" key="15">
    <source>
        <dbReference type="EMBL" id="GAB39151.1"/>
    </source>
</evidence>
<comment type="function">
    <text evidence="10 13">Cell wall formation. Adds enolpyruvyl to UDP-N-acetylglucosamine.</text>
</comment>
<protein>
    <recommendedName>
        <fullName evidence="13">UDP-N-acetylglucosamine 1-carboxyvinyltransferase</fullName>
        <ecNumber evidence="13">2.5.1.7</ecNumber>
    </recommendedName>
    <alternativeName>
        <fullName evidence="13">Enoylpyruvate transferase</fullName>
    </alternativeName>
    <alternativeName>
        <fullName evidence="13">UDP-N-acetylglucosamine enolpyruvyl transferase</fullName>
        <shortName evidence="13">EPT</shortName>
    </alternativeName>
</protein>
<comment type="caution">
    <text evidence="15">The sequence shown here is derived from an EMBL/GenBank/DDBJ whole genome shotgun (WGS) entry which is preliminary data.</text>
</comment>
<proteinExistence type="inferred from homology"/>
<evidence type="ECO:0000256" key="12">
    <source>
        <dbReference type="ARBA" id="ARBA00047527"/>
    </source>
</evidence>
<keyword evidence="3 13" id="KW-0963">Cytoplasm</keyword>
<dbReference type="GO" id="GO:0009252">
    <property type="term" value="P:peptidoglycan biosynthetic process"/>
    <property type="evidence" value="ECO:0007669"/>
    <property type="project" value="UniProtKB-UniRule"/>
</dbReference>
<organism evidence="15 16">
    <name type="scientific">Gordonia sputi NBRC 100414</name>
    <dbReference type="NCBI Taxonomy" id="1089453"/>
    <lineage>
        <taxon>Bacteria</taxon>
        <taxon>Bacillati</taxon>
        <taxon>Actinomycetota</taxon>
        <taxon>Actinomycetes</taxon>
        <taxon>Mycobacteriales</taxon>
        <taxon>Gordoniaceae</taxon>
        <taxon>Gordonia</taxon>
    </lineage>
</organism>
<evidence type="ECO:0000256" key="10">
    <source>
        <dbReference type="ARBA" id="ARBA00037534"/>
    </source>
</evidence>
<dbReference type="PANTHER" id="PTHR43783:SF1">
    <property type="entry name" value="UDP-N-ACETYLGLUCOSAMINE 1-CARBOXYVINYLTRANSFERASE"/>
    <property type="match status" value="1"/>
</dbReference>
<feature type="binding site" evidence="13">
    <location>
        <position position="342"/>
    </location>
    <ligand>
        <name>UDP-N-acetyl-alpha-D-glucosamine</name>
        <dbReference type="ChEBI" id="CHEBI:57705"/>
    </ligand>
</feature>
<dbReference type="GO" id="GO:0005737">
    <property type="term" value="C:cytoplasm"/>
    <property type="evidence" value="ECO:0007669"/>
    <property type="project" value="UniProtKB-SubCell"/>
</dbReference>
<dbReference type="SUPFAM" id="SSF55205">
    <property type="entry name" value="EPT/RTPC-like"/>
    <property type="match status" value="1"/>
</dbReference>
<dbReference type="GO" id="GO:0071555">
    <property type="term" value="P:cell wall organization"/>
    <property type="evidence" value="ECO:0007669"/>
    <property type="project" value="UniProtKB-KW"/>
</dbReference>